<keyword evidence="1" id="KW-0732">Signal</keyword>
<feature type="chain" id="PRO_5029478927" evidence="1">
    <location>
        <begin position="26"/>
        <end position="163"/>
    </location>
</feature>
<evidence type="ECO:0000313" key="2">
    <source>
        <dbReference type="EMBL" id="KAF4732938.1"/>
    </source>
</evidence>
<gene>
    <name evidence="2" type="ORF">FOZ63_027379</name>
</gene>
<dbReference type="AlphaFoldDB" id="A0A7J6SJ38"/>
<comment type="caution">
    <text evidence="2">The sequence shown here is derived from an EMBL/GenBank/DDBJ whole genome shotgun (WGS) entry which is preliminary data.</text>
</comment>
<evidence type="ECO:0000313" key="3">
    <source>
        <dbReference type="Proteomes" id="UP000553632"/>
    </source>
</evidence>
<protein>
    <submittedName>
        <fullName evidence="2">Uncharacterized protein</fullName>
    </submittedName>
</protein>
<dbReference type="EMBL" id="JABANO010017736">
    <property type="protein sequence ID" value="KAF4732938.1"/>
    <property type="molecule type" value="Genomic_DNA"/>
</dbReference>
<dbReference type="Proteomes" id="UP000553632">
    <property type="component" value="Unassembled WGS sequence"/>
</dbReference>
<name>A0A7J6SJ38_PEROL</name>
<feature type="signal peptide" evidence="1">
    <location>
        <begin position="1"/>
        <end position="25"/>
    </location>
</feature>
<keyword evidence="3" id="KW-1185">Reference proteome</keyword>
<sequence>MMKTTSVKAPAWIVALSLAFTAARGVPITEQVADDIVDQCHKVVIHGVKEASQIAKAANTEQDPRTIWLVGDNRGSFSKHRCEAVKSSPRRDTDEAAYKVSTKCDGKPTSLFFEYEYDALQFAVRWGDLKTFTVAREVVTDAWVEKNPFAQWWGAKENLGLTY</sequence>
<reference evidence="2 3" key="1">
    <citation type="submission" date="2020-04" db="EMBL/GenBank/DDBJ databases">
        <title>Perkinsus olseni comparative genomics.</title>
        <authorList>
            <person name="Bogema D.R."/>
        </authorList>
    </citation>
    <scope>NUCLEOTIDE SEQUENCE [LARGE SCALE GENOMIC DNA]</scope>
    <source>
        <strain evidence="2 3">ATCC PRA-207</strain>
    </source>
</reference>
<proteinExistence type="predicted"/>
<accession>A0A7J6SJ38</accession>
<feature type="non-terminal residue" evidence="2">
    <location>
        <position position="1"/>
    </location>
</feature>
<organism evidence="2 3">
    <name type="scientific">Perkinsus olseni</name>
    <name type="common">Perkinsus atlanticus</name>
    <dbReference type="NCBI Taxonomy" id="32597"/>
    <lineage>
        <taxon>Eukaryota</taxon>
        <taxon>Sar</taxon>
        <taxon>Alveolata</taxon>
        <taxon>Perkinsozoa</taxon>
        <taxon>Perkinsea</taxon>
        <taxon>Perkinsida</taxon>
        <taxon>Perkinsidae</taxon>
        <taxon>Perkinsus</taxon>
    </lineage>
</organism>
<evidence type="ECO:0000256" key="1">
    <source>
        <dbReference type="SAM" id="SignalP"/>
    </source>
</evidence>